<protein>
    <submittedName>
        <fullName evidence="3">Uncharacterized protein</fullName>
    </submittedName>
</protein>
<dbReference type="AlphaFoldDB" id="A0A284S720"/>
<gene>
    <name evidence="3" type="ORF">ARMOST_20341</name>
</gene>
<dbReference type="Proteomes" id="UP000219338">
    <property type="component" value="Unassembled WGS sequence"/>
</dbReference>
<feature type="signal peptide" evidence="2">
    <location>
        <begin position="1"/>
        <end position="19"/>
    </location>
</feature>
<name>A0A284S720_ARMOS</name>
<keyword evidence="2" id="KW-0732">Signal</keyword>
<feature type="chain" id="PRO_5013035356" evidence="2">
    <location>
        <begin position="20"/>
        <end position="184"/>
    </location>
</feature>
<evidence type="ECO:0000313" key="3">
    <source>
        <dbReference type="EMBL" id="SJL16812.1"/>
    </source>
</evidence>
<reference evidence="4" key="1">
    <citation type="journal article" date="2017" name="Nat. Ecol. Evol.">
        <title>Genome expansion and lineage-specific genetic innovations in the forest pathogenic fungi Armillaria.</title>
        <authorList>
            <person name="Sipos G."/>
            <person name="Prasanna A.N."/>
            <person name="Walter M.C."/>
            <person name="O'Connor E."/>
            <person name="Balint B."/>
            <person name="Krizsan K."/>
            <person name="Kiss B."/>
            <person name="Hess J."/>
            <person name="Varga T."/>
            <person name="Slot J."/>
            <person name="Riley R."/>
            <person name="Boka B."/>
            <person name="Rigling D."/>
            <person name="Barry K."/>
            <person name="Lee J."/>
            <person name="Mihaltcheva S."/>
            <person name="LaButti K."/>
            <person name="Lipzen A."/>
            <person name="Waldron R."/>
            <person name="Moloney N.M."/>
            <person name="Sperisen C."/>
            <person name="Kredics L."/>
            <person name="Vagvoelgyi C."/>
            <person name="Patrignani A."/>
            <person name="Fitzpatrick D."/>
            <person name="Nagy I."/>
            <person name="Doyle S."/>
            <person name="Anderson J.B."/>
            <person name="Grigoriev I.V."/>
            <person name="Gueldener U."/>
            <person name="Muensterkoetter M."/>
            <person name="Nagy L.G."/>
        </authorList>
    </citation>
    <scope>NUCLEOTIDE SEQUENCE [LARGE SCALE GENOMIC DNA]</scope>
    <source>
        <strain evidence="4">C18/9</strain>
    </source>
</reference>
<proteinExistence type="predicted"/>
<organism evidence="3 4">
    <name type="scientific">Armillaria ostoyae</name>
    <name type="common">Armillaria root rot fungus</name>
    <dbReference type="NCBI Taxonomy" id="47428"/>
    <lineage>
        <taxon>Eukaryota</taxon>
        <taxon>Fungi</taxon>
        <taxon>Dikarya</taxon>
        <taxon>Basidiomycota</taxon>
        <taxon>Agaricomycotina</taxon>
        <taxon>Agaricomycetes</taxon>
        <taxon>Agaricomycetidae</taxon>
        <taxon>Agaricales</taxon>
        <taxon>Marasmiineae</taxon>
        <taxon>Physalacriaceae</taxon>
        <taxon>Armillaria</taxon>
    </lineage>
</organism>
<feature type="compositionally biased region" description="Low complexity" evidence="1">
    <location>
        <begin position="105"/>
        <end position="123"/>
    </location>
</feature>
<evidence type="ECO:0000313" key="4">
    <source>
        <dbReference type="Proteomes" id="UP000219338"/>
    </source>
</evidence>
<dbReference type="EMBL" id="FUEG01000038">
    <property type="protein sequence ID" value="SJL16812.1"/>
    <property type="molecule type" value="Genomic_DNA"/>
</dbReference>
<feature type="region of interest" description="Disordered" evidence="1">
    <location>
        <begin position="105"/>
        <end position="126"/>
    </location>
</feature>
<evidence type="ECO:0000256" key="2">
    <source>
        <dbReference type="SAM" id="SignalP"/>
    </source>
</evidence>
<evidence type="ECO:0000256" key="1">
    <source>
        <dbReference type="SAM" id="MobiDB-lite"/>
    </source>
</evidence>
<accession>A0A284S720</accession>
<keyword evidence="4" id="KW-1185">Reference proteome</keyword>
<sequence length="184" mass="19441">MAAFWLWFDSLIAMDNIHAVGFFTHGYIQGLRVSTATNCASSNTTPLAIGVVSGITTLQVVDINSLNWDASSASMDHVSDMTVSWIDSDEDSDSIISDYVSHTPAPATPSGAAGSSTTARATPPHCPYQSTRTVIQGLMGVSSVEHVKYAYCSDSDAGNELDADNISSILSGTFSLSSTGIWTY</sequence>